<evidence type="ECO:0000259" key="5">
    <source>
        <dbReference type="PROSITE" id="PS50943"/>
    </source>
</evidence>
<dbReference type="GO" id="GO:0000160">
    <property type="term" value="P:phosphorelay signal transduction system"/>
    <property type="evidence" value="ECO:0007669"/>
    <property type="project" value="InterPro"/>
</dbReference>
<dbReference type="SUPFAM" id="SSF48452">
    <property type="entry name" value="TPR-like"/>
    <property type="match status" value="2"/>
</dbReference>
<dbReference type="InterPro" id="IPR001387">
    <property type="entry name" value="Cro/C1-type_HTH"/>
</dbReference>
<comment type="similarity">
    <text evidence="1">Belongs to the AfsR/DnrI/RedD regulatory family.</text>
</comment>
<dbReference type="InterPro" id="IPR016032">
    <property type="entry name" value="Sig_transdc_resp-reg_C-effctor"/>
</dbReference>
<name>A0A917U8Q5_9ACTN</name>
<evidence type="ECO:0000256" key="2">
    <source>
        <dbReference type="ARBA" id="ARBA00023015"/>
    </source>
</evidence>
<keyword evidence="2" id="KW-0805">Transcription regulation</keyword>
<evidence type="ECO:0000256" key="1">
    <source>
        <dbReference type="ARBA" id="ARBA00005820"/>
    </source>
</evidence>
<protein>
    <submittedName>
        <fullName evidence="6">SARP family transcriptional regulator</fullName>
    </submittedName>
</protein>
<gene>
    <name evidence="6" type="ORF">GCM10007977_075630</name>
</gene>
<dbReference type="SMART" id="SM00862">
    <property type="entry name" value="Trans_reg_C"/>
    <property type="match status" value="1"/>
</dbReference>
<proteinExistence type="inferred from homology"/>
<dbReference type="SMART" id="SM01043">
    <property type="entry name" value="BTAD"/>
    <property type="match status" value="1"/>
</dbReference>
<evidence type="ECO:0000313" key="6">
    <source>
        <dbReference type="EMBL" id="GGM62951.1"/>
    </source>
</evidence>
<organism evidence="6 7">
    <name type="scientific">Dactylosporangium sucinum</name>
    <dbReference type="NCBI Taxonomy" id="1424081"/>
    <lineage>
        <taxon>Bacteria</taxon>
        <taxon>Bacillati</taxon>
        <taxon>Actinomycetota</taxon>
        <taxon>Actinomycetes</taxon>
        <taxon>Micromonosporales</taxon>
        <taxon>Micromonosporaceae</taxon>
        <taxon>Dactylosporangium</taxon>
    </lineage>
</organism>
<dbReference type="GO" id="GO:0003677">
    <property type="term" value="F:DNA binding"/>
    <property type="evidence" value="ECO:0007669"/>
    <property type="project" value="UniProtKB-KW"/>
</dbReference>
<dbReference type="PANTHER" id="PTHR35807:SF1">
    <property type="entry name" value="TRANSCRIPTIONAL REGULATOR REDD"/>
    <property type="match status" value="1"/>
</dbReference>
<dbReference type="Gene3D" id="3.40.50.300">
    <property type="entry name" value="P-loop containing nucleotide triphosphate hydrolases"/>
    <property type="match status" value="1"/>
</dbReference>
<keyword evidence="4" id="KW-0804">Transcription</keyword>
<dbReference type="PRINTS" id="PR00364">
    <property type="entry name" value="DISEASERSIST"/>
</dbReference>
<dbReference type="AlphaFoldDB" id="A0A917U8Q5"/>
<keyword evidence="3" id="KW-0238">DNA-binding</keyword>
<dbReference type="PANTHER" id="PTHR35807">
    <property type="entry name" value="TRANSCRIPTIONAL REGULATOR REDD-RELATED"/>
    <property type="match status" value="1"/>
</dbReference>
<dbReference type="Proteomes" id="UP000642070">
    <property type="component" value="Unassembled WGS sequence"/>
</dbReference>
<dbReference type="GO" id="GO:0006355">
    <property type="term" value="P:regulation of DNA-templated transcription"/>
    <property type="evidence" value="ECO:0007669"/>
    <property type="project" value="InterPro"/>
</dbReference>
<evidence type="ECO:0000256" key="4">
    <source>
        <dbReference type="ARBA" id="ARBA00023163"/>
    </source>
</evidence>
<feature type="domain" description="HTH cro/C1-type" evidence="5">
    <location>
        <begin position="14"/>
        <end position="69"/>
    </location>
</feature>
<dbReference type="SUPFAM" id="SSF46894">
    <property type="entry name" value="C-terminal effector domain of the bipartite response regulators"/>
    <property type="match status" value="1"/>
</dbReference>
<evidence type="ECO:0000256" key="3">
    <source>
        <dbReference type="ARBA" id="ARBA00023125"/>
    </source>
</evidence>
<dbReference type="Gene3D" id="1.25.40.10">
    <property type="entry name" value="Tetratricopeptide repeat domain"/>
    <property type="match status" value="2"/>
</dbReference>
<dbReference type="CDD" id="cd15831">
    <property type="entry name" value="BTAD"/>
    <property type="match status" value="1"/>
</dbReference>
<reference evidence="6" key="1">
    <citation type="journal article" date="2014" name="Int. J. Syst. Evol. Microbiol.">
        <title>Complete genome sequence of Corynebacterium casei LMG S-19264T (=DSM 44701T), isolated from a smear-ripened cheese.</title>
        <authorList>
            <consortium name="US DOE Joint Genome Institute (JGI-PGF)"/>
            <person name="Walter F."/>
            <person name="Albersmeier A."/>
            <person name="Kalinowski J."/>
            <person name="Ruckert C."/>
        </authorList>
    </citation>
    <scope>NUCLEOTIDE SEQUENCE</scope>
    <source>
        <strain evidence="6">JCM 19831</strain>
    </source>
</reference>
<dbReference type="Gene3D" id="1.10.10.10">
    <property type="entry name" value="Winged helix-like DNA-binding domain superfamily/Winged helix DNA-binding domain"/>
    <property type="match status" value="1"/>
</dbReference>
<dbReference type="RefSeq" id="WP_190254838.1">
    <property type="nucleotide sequence ID" value="NZ_BMPI01000047.1"/>
</dbReference>
<dbReference type="InterPro" id="IPR011990">
    <property type="entry name" value="TPR-like_helical_dom_sf"/>
</dbReference>
<dbReference type="CDD" id="cd00093">
    <property type="entry name" value="HTH_XRE"/>
    <property type="match status" value="1"/>
</dbReference>
<dbReference type="PROSITE" id="PS50943">
    <property type="entry name" value="HTH_CROC1"/>
    <property type="match status" value="1"/>
</dbReference>
<dbReference type="Pfam" id="PF00486">
    <property type="entry name" value="Trans_reg_C"/>
    <property type="match status" value="1"/>
</dbReference>
<sequence>MELSSQVAPLGALIERFRRRAGLTQESLAARSGMSVRALRDIERDRVRHPHAASLERLAAALGLSPAERAELLAVLDRTGRGRETTRIGVLGPLAVTRAGQPIGVATSAQRGLLGLLALQVDQAVSRDEIVETLWGPRPPKTAATQVHAAVGRLRTILDPAGDRAGAGGVLPLAQGRYRLSVPADAVDVNRFAGLVAQTASTRPEEALGLLDEALRGWRGPVLADANARLRAHPAATALAQQRLAAALRLADLAIELRRYAEATGPLRELTRDEPFHEGLHARLVLLLAGGGERAAALRLYAEVRARLVDELGVEPAQEMRAAHVRVLREEVPGPHEVVAVAERRWTVPALLPPDIPDFTGRAAEVGAAVELLTAPRPALAVAGVSGMGGVGKTAFAVHVAHLVAGAFPDGQLYANLRGIDPSPATPAEVLARFLRALGVDSQAVPDDPVEASSLYRSRLNGRRVLVVLDNAAGEDQVRPLLPGAASCAVVLTGRARLAGVEGARWFDLGDFPPDDALRLLAEVAGAERVAAEADRAAELVGLCGRLPLAVRVAGARLAARPRWRIAGLTALLADERRRLDRLAAGDLAVRASLTLSYRGLDPVAARLLAMLGLFDAPDVPVWLAACLLEVPPDDAVEPLDALVDAQLLQLARTDAIGQVRYRLHDLVRLYARSLVPPDQVARVLARGLGGWLSLAERMAPGVPGPCFAVLHGPAARTPVALPARVDPLAWFDAERSALLAAVAQACDHGLDDLAFDLAGSLEKYFDLRGMYESWRSTNERVMLLCRRTGNRLGEAVMLRGLAEVRAWNTTHADGGAMAGLEADGNRVRELFTAAGEPRGTADAEVMRAWGLSARGAHAEAVAAAGRGLELATATGHLGGQARAHIALCLAYREQGRFEPIPEHLAAALTAARALGNPRYEAAVLQFTGIGHGEMGRLDEALAFLDESRAISERYRDHYAEALTMLAYARVHAKRGDDTRARSAAAASLALGREYNMTHHVADALAVLGELELAAGRPAAAVPLLVESVRLWRTRGWPSFLAAALTALGDAQSTLDGAAARSAWTEARSLYTAVGAQDRVASLNTRLTR</sequence>
<comment type="caution">
    <text evidence="6">The sequence shown here is derived from an EMBL/GenBank/DDBJ whole genome shotgun (WGS) entry which is preliminary data.</text>
</comment>
<dbReference type="SUPFAM" id="SSF52540">
    <property type="entry name" value="P-loop containing nucleoside triphosphate hydrolases"/>
    <property type="match status" value="1"/>
</dbReference>
<dbReference type="Pfam" id="PF13560">
    <property type="entry name" value="HTH_31"/>
    <property type="match status" value="1"/>
</dbReference>
<dbReference type="EMBL" id="BMPI01000047">
    <property type="protein sequence ID" value="GGM62951.1"/>
    <property type="molecule type" value="Genomic_DNA"/>
</dbReference>
<dbReference type="InterPro" id="IPR010982">
    <property type="entry name" value="Lambda_DNA-bd_dom_sf"/>
</dbReference>
<evidence type="ECO:0000313" key="7">
    <source>
        <dbReference type="Proteomes" id="UP000642070"/>
    </source>
</evidence>
<dbReference type="GO" id="GO:0043531">
    <property type="term" value="F:ADP binding"/>
    <property type="evidence" value="ECO:0007669"/>
    <property type="project" value="InterPro"/>
</dbReference>
<dbReference type="SUPFAM" id="SSF47413">
    <property type="entry name" value="lambda repressor-like DNA-binding domains"/>
    <property type="match status" value="1"/>
</dbReference>
<dbReference type="InterPro" id="IPR036388">
    <property type="entry name" value="WH-like_DNA-bd_sf"/>
</dbReference>
<dbReference type="Pfam" id="PF13424">
    <property type="entry name" value="TPR_12"/>
    <property type="match status" value="1"/>
</dbReference>
<accession>A0A917U8Q5</accession>
<dbReference type="Pfam" id="PF03704">
    <property type="entry name" value="BTAD"/>
    <property type="match status" value="1"/>
</dbReference>
<dbReference type="SMART" id="SM00530">
    <property type="entry name" value="HTH_XRE"/>
    <property type="match status" value="1"/>
</dbReference>
<keyword evidence="7" id="KW-1185">Reference proteome</keyword>
<dbReference type="Gene3D" id="1.10.260.40">
    <property type="entry name" value="lambda repressor-like DNA-binding domains"/>
    <property type="match status" value="1"/>
</dbReference>
<dbReference type="InterPro" id="IPR001867">
    <property type="entry name" value="OmpR/PhoB-type_DNA-bd"/>
</dbReference>
<dbReference type="InterPro" id="IPR027417">
    <property type="entry name" value="P-loop_NTPase"/>
</dbReference>
<dbReference type="InterPro" id="IPR051677">
    <property type="entry name" value="AfsR-DnrI-RedD_regulator"/>
</dbReference>
<reference evidence="6" key="2">
    <citation type="submission" date="2020-09" db="EMBL/GenBank/DDBJ databases">
        <authorList>
            <person name="Sun Q."/>
            <person name="Ohkuma M."/>
        </authorList>
    </citation>
    <scope>NUCLEOTIDE SEQUENCE</scope>
    <source>
        <strain evidence="6">JCM 19831</strain>
    </source>
</reference>
<dbReference type="InterPro" id="IPR005158">
    <property type="entry name" value="BTAD"/>
</dbReference>